<dbReference type="SUPFAM" id="SSF52047">
    <property type="entry name" value="RNI-like"/>
    <property type="match status" value="1"/>
</dbReference>
<dbReference type="OrthoDB" id="1929062at2759"/>
<dbReference type="InterPro" id="IPR032675">
    <property type="entry name" value="LRR_dom_sf"/>
</dbReference>
<dbReference type="InterPro" id="IPR036047">
    <property type="entry name" value="F-box-like_dom_sf"/>
</dbReference>
<evidence type="ECO:0008006" key="3">
    <source>
        <dbReference type="Google" id="ProtNLM"/>
    </source>
</evidence>
<sequence>MQIMKKKQNPPWADLDPCVLSKIFSCLSPQDQLFGPPYVCRAWLSATLDTLFHNSELDLRLIESLEDKIQRSRFTHLLRIAINRSDRNWVSIHLPNKHSFGYFATVYIAEKTPTISSVFWPTDVSSSHVPVYMSMFYWRKIRVFHARLNHNQWFNVLTQLADLCNNLVEIGVHGTITEKEALCIIQGFPRLKVLDLSESNLSSEVLGMLLDGRLENLREVNILHCLVLDDEGKNMLERDYSNYCYFKAWRRQILETASNLKSLKKFMHCLEKCCPQCG</sequence>
<evidence type="ECO:0000313" key="2">
    <source>
        <dbReference type="Proteomes" id="UP000323000"/>
    </source>
</evidence>
<evidence type="ECO:0000313" key="1">
    <source>
        <dbReference type="EMBL" id="TXG66826.1"/>
    </source>
</evidence>
<dbReference type="PANTHER" id="PTHR38926">
    <property type="entry name" value="F-BOX DOMAIN CONTAINING PROTEIN, EXPRESSED"/>
    <property type="match status" value="1"/>
</dbReference>
<accession>A0A5C7IEI7</accession>
<dbReference type="PANTHER" id="PTHR38926:SF2">
    <property type="entry name" value="F-BOX_LRR-REPEAT PROTEIN 21-RELATED"/>
    <property type="match status" value="1"/>
</dbReference>
<name>A0A5C7IEI7_9ROSI</name>
<keyword evidence="2" id="KW-1185">Reference proteome</keyword>
<organism evidence="1 2">
    <name type="scientific">Acer yangbiense</name>
    <dbReference type="NCBI Taxonomy" id="1000413"/>
    <lineage>
        <taxon>Eukaryota</taxon>
        <taxon>Viridiplantae</taxon>
        <taxon>Streptophyta</taxon>
        <taxon>Embryophyta</taxon>
        <taxon>Tracheophyta</taxon>
        <taxon>Spermatophyta</taxon>
        <taxon>Magnoliopsida</taxon>
        <taxon>eudicotyledons</taxon>
        <taxon>Gunneridae</taxon>
        <taxon>Pentapetalae</taxon>
        <taxon>rosids</taxon>
        <taxon>malvids</taxon>
        <taxon>Sapindales</taxon>
        <taxon>Sapindaceae</taxon>
        <taxon>Hippocastanoideae</taxon>
        <taxon>Acereae</taxon>
        <taxon>Acer</taxon>
    </lineage>
</organism>
<protein>
    <recommendedName>
        <fullName evidence="3">F-box domain-containing protein</fullName>
    </recommendedName>
</protein>
<dbReference type="SUPFAM" id="SSF81383">
    <property type="entry name" value="F-box domain"/>
    <property type="match status" value="1"/>
</dbReference>
<dbReference type="Gene3D" id="3.80.10.10">
    <property type="entry name" value="Ribonuclease Inhibitor"/>
    <property type="match status" value="1"/>
</dbReference>
<dbReference type="AlphaFoldDB" id="A0A5C7IEI7"/>
<gene>
    <name evidence="1" type="ORF">EZV62_008101</name>
</gene>
<comment type="caution">
    <text evidence="1">The sequence shown here is derived from an EMBL/GenBank/DDBJ whole genome shotgun (WGS) entry which is preliminary data.</text>
</comment>
<dbReference type="EMBL" id="VAHF01000003">
    <property type="protein sequence ID" value="TXG66826.1"/>
    <property type="molecule type" value="Genomic_DNA"/>
</dbReference>
<dbReference type="Proteomes" id="UP000323000">
    <property type="component" value="Chromosome 3"/>
</dbReference>
<reference evidence="2" key="1">
    <citation type="journal article" date="2019" name="Gigascience">
        <title>De novo genome assembly of the endangered Acer yangbiense, a plant species with extremely small populations endemic to Yunnan Province, China.</title>
        <authorList>
            <person name="Yang J."/>
            <person name="Wariss H.M."/>
            <person name="Tao L."/>
            <person name="Zhang R."/>
            <person name="Yun Q."/>
            <person name="Hollingsworth P."/>
            <person name="Dao Z."/>
            <person name="Luo G."/>
            <person name="Guo H."/>
            <person name="Ma Y."/>
            <person name="Sun W."/>
        </authorList>
    </citation>
    <scope>NUCLEOTIDE SEQUENCE [LARGE SCALE GENOMIC DNA]</scope>
    <source>
        <strain evidence="2">cv. Malutang</strain>
    </source>
</reference>
<proteinExistence type="predicted"/>